<dbReference type="GO" id="GO:0004788">
    <property type="term" value="F:thiamine diphosphokinase activity"/>
    <property type="evidence" value="ECO:0007669"/>
    <property type="project" value="UniProtKB-EC"/>
</dbReference>
<dbReference type="InterPro" id="IPR036759">
    <property type="entry name" value="TPK_catalytic_sf"/>
</dbReference>
<keyword evidence="3" id="KW-0418">Kinase</keyword>
<dbReference type="CDD" id="cd07995">
    <property type="entry name" value="TPK"/>
    <property type="match status" value="1"/>
</dbReference>
<keyword evidence="2" id="KW-0547">Nucleotide-binding</keyword>
<gene>
    <name evidence="7" type="ORF">INF35_00645</name>
</gene>
<protein>
    <recommendedName>
        <fullName evidence="5">Thiamine diphosphokinase</fullName>
        <ecNumber evidence="5">2.7.6.2</ecNumber>
    </recommendedName>
</protein>
<evidence type="ECO:0000256" key="4">
    <source>
        <dbReference type="ARBA" id="ARBA00022840"/>
    </source>
</evidence>
<sequence length="209" mass="22525">MEHAVILSACRVSPQMRRYIQREDYIVACDAGYRNAAVLGVTPDLIVGDFDSAPRPDTTGDMVVLPHVKDDTDTQYAARWLLEHGAKRVTLLGALGGARMEHTLANIATGLYLARNGAEVCIADERSELHYLLPGRPLRLPRGDWMYLSLFPIDGSLTGVSMSGVFYPLSDATLTPDYPLGVSNEFTAPAAELSCTGGSGLVVLTRADG</sequence>
<evidence type="ECO:0000256" key="2">
    <source>
        <dbReference type="ARBA" id="ARBA00022741"/>
    </source>
</evidence>
<dbReference type="InterPro" id="IPR007373">
    <property type="entry name" value="Thiamin_PyroPKinase_B1-bd"/>
</dbReference>
<evidence type="ECO:0000256" key="3">
    <source>
        <dbReference type="ARBA" id="ARBA00022777"/>
    </source>
</evidence>
<dbReference type="InterPro" id="IPR053149">
    <property type="entry name" value="TPK"/>
</dbReference>
<keyword evidence="4" id="KW-0067">ATP-binding</keyword>
<dbReference type="PANTHER" id="PTHR41299">
    <property type="entry name" value="THIAMINE PYROPHOSPHOKINASE"/>
    <property type="match status" value="1"/>
</dbReference>
<evidence type="ECO:0000256" key="5">
    <source>
        <dbReference type="NCBIfam" id="TIGR01378"/>
    </source>
</evidence>
<proteinExistence type="predicted"/>
<organism evidence="7 8">
    <name type="scientific">Gemmiger gallinarum</name>
    <dbReference type="NCBI Taxonomy" id="2779354"/>
    <lineage>
        <taxon>Bacteria</taxon>
        <taxon>Bacillati</taxon>
        <taxon>Bacillota</taxon>
        <taxon>Clostridia</taxon>
        <taxon>Eubacteriales</taxon>
        <taxon>Gemmiger</taxon>
    </lineage>
</organism>
<evidence type="ECO:0000256" key="1">
    <source>
        <dbReference type="ARBA" id="ARBA00022679"/>
    </source>
</evidence>
<dbReference type="NCBIfam" id="TIGR01378">
    <property type="entry name" value="thi_PPkinase"/>
    <property type="match status" value="1"/>
</dbReference>
<dbReference type="EMBL" id="JADCKC010000001">
    <property type="protein sequence ID" value="MBE5036315.1"/>
    <property type="molecule type" value="Genomic_DNA"/>
</dbReference>
<dbReference type="Pfam" id="PF04265">
    <property type="entry name" value="TPK_B1_binding"/>
    <property type="match status" value="1"/>
</dbReference>
<dbReference type="SMART" id="SM00983">
    <property type="entry name" value="TPK_B1_binding"/>
    <property type="match status" value="1"/>
</dbReference>
<dbReference type="InterPro" id="IPR007371">
    <property type="entry name" value="TPK_catalytic"/>
</dbReference>
<dbReference type="Pfam" id="PF04263">
    <property type="entry name" value="TPK_catalytic"/>
    <property type="match status" value="1"/>
</dbReference>
<dbReference type="InterPro" id="IPR006282">
    <property type="entry name" value="Thi_PPkinase"/>
</dbReference>
<dbReference type="RefSeq" id="WP_193499660.1">
    <property type="nucleotide sequence ID" value="NZ_JADCKC010000001.1"/>
</dbReference>
<dbReference type="Proteomes" id="UP000768567">
    <property type="component" value="Unassembled WGS sequence"/>
</dbReference>
<reference evidence="7 8" key="1">
    <citation type="submission" date="2020-10" db="EMBL/GenBank/DDBJ databases">
        <title>ChiBAC.</title>
        <authorList>
            <person name="Zenner C."/>
            <person name="Hitch T.C.A."/>
            <person name="Clavel T."/>
        </authorList>
    </citation>
    <scope>NUCLEOTIDE SEQUENCE [LARGE SCALE GENOMIC DNA]</scope>
    <source>
        <strain evidence="7 8">DSM 109015</strain>
    </source>
</reference>
<dbReference type="PANTHER" id="PTHR41299:SF1">
    <property type="entry name" value="THIAMINE PYROPHOSPHOKINASE"/>
    <property type="match status" value="1"/>
</dbReference>
<keyword evidence="8" id="KW-1185">Reference proteome</keyword>
<dbReference type="SUPFAM" id="SSF63999">
    <property type="entry name" value="Thiamin pyrophosphokinase, catalytic domain"/>
    <property type="match status" value="1"/>
</dbReference>
<evidence type="ECO:0000313" key="7">
    <source>
        <dbReference type="EMBL" id="MBE5036315.1"/>
    </source>
</evidence>
<dbReference type="EC" id="2.7.6.2" evidence="5"/>
<evidence type="ECO:0000313" key="8">
    <source>
        <dbReference type="Proteomes" id="UP000768567"/>
    </source>
</evidence>
<feature type="domain" description="Thiamin pyrophosphokinase thiamin-binding" evidence="6">
    <location>
        <begin position="135"/>
        <end position="201"/>
    </location>
</feature>
<evidence type="ECO:0000259" key="6">
    <source>
        <dbReference type="SMART" id="SM00983"/>
    </source>
</evidence>
<comment type="caution">
    <text evidence="7">The sequence shown here is derived from an EMBL/GenBank/DDBJ whole genome shotgun (WGS) entry which is preliminary data.</text>
</comment>
<name>A0ABR9QZN0_9FIRM</name>
<accession>A0ABR9QZN0</accession>
<keyword evidence="1 7" id="KW-0808">Transferase</keyword>
<dbReference type="Gene3D" id="3.40.50.10240">
    <property type="entry name" value="Thiamin pyrophosphokinase, catalytic domain"/>
    <property type="match status" value="1"/>
</dbReference>